<sequence length="1991" mass="227321">MSKRSSSTAKDHTAPKRTSSMNKARQKVEPKITWENSFDAVEINDADWTCSVALLVESTESESVLIEQLNEAIDSGQRRVLKKISYKELLQMVQGSGISQAGPRIAEDIVQPQTVPKPADISTHAQILREEALKCLGPNSEGKLPAKLLARLLKLRIMALKEETKELDREQWIDLDKFDCNRQNFDKRKSGQFKDHEQLVSKTSLSVSQAVNDGKNVNDTLELKKRRKEVIDPHESNHLRQVDTCKSPTKLKKRGEEWKSSAYIDDAPVDGAQLYIVVTGFYDPSLPLEMVLKNIPLFGFVKITVEEDILNGYNTCKTSTLSHLNNQMEDPDNITVHKTTINTEIEGHATEVREQVSRKFSKFWEEFNLTMKNLTHVQLLKNVAFMLLNPPIVPNRHENSKHKIISQKLMYDEIAYLMYDLQDVIRQHKHYLKSMKVIQIDTPLPIDMSNMYLYNCLVDKVPPECVTVSYVLHCMLEQVSKAGISTKTVDVIEPQISLSRSPSIEKKEKIALKLKASLEKHNKIHSALEPIKKPTEACEYLSVLQKDDDFMRTFHFDDRQCRENLAKIHQKMLMGLPFMREWTGSISDGKNQNNKVPFPCNSLFLQLFNRIKCLKSDMSYIYKPDDFIFRHRSTNYFEIRENNILSALKTYSLLSSPSHLITPENLSSCLDSQGGFWKCLEPTTDQTDGSKSLGVNKESPPSYNCNFVDSYASFDRLSKNVVLQVLESAYMTFNCVDVLHHKSTDVLLLHFHNYHDNDGLFTNTYSIYLPSPVGLRDFNNIVIKQESEWIEKEESIYQDQIEKTVQAQEAEVNKTASPDKYTTKEIQEQVNRNSLPTSSDNTHSTSMELPPDQSAKENKLQQNKSWRLVKSRLKTDTSTSSKSLKGKKVNTQEFSSRSSDTVVTDFKPFQRYKLYDKYKKMFLPFAYNLLVSWPCGLRIETVKTDYVPMYIKQCRHKKGPECATIKEEVHRCFLTNGNILKFMRNHSVINLCPDGTILTCLSFKKQGTMVEDSSIKLGGAEEVKKEDITKTKNSTISRKRVTHRTEKDSRENLPEETGDESEDFKREEESFLWDVTVLQVVAPDGRQFLVREDGSVDDMEPILVRTTTDLETGEVFTRRSDGTKTILRPNGTLIVSFPDESRITSYVTEECDQKNFTSRKPHTFSYLLSPLTLDEDFIMVNMDVCMEHPNYAKVKTHGGGLNMEIGMTDGITMKVFEDGTYSTDIRGEINLEVQDQRVVFTHIDKKSQSKLSKSVLDFTILQGQPMSAANSPPAVLCSTTDSDGNVFQVNSDGSTVFKPRTKPKESTKREIIPGERRCFVVKRDLTASELLPRVETTSHLDHVSRQMGAFLFVEPTSEDPSLNHLVTLCPLKRAMCSGHYEMPTDILTHRRHRNKIVRSTYGDPSQWFHPLPKRKCPEDKELSWVKRNDRTVTYSVKIFKDILPSDTNLYASYFGKAVCVPKLGDLVVSGGVSKCFILQPSIMEDTIESFLSGEIPSIVDFFLDVAKRENRKIPRGVVTRYVSEKVDTSVLVSHAHQHRKDVLYYKDAKRGVLEPYFNSIQGEMFLAVLGCVHRAADKVKGCMPAALHPKEGPKSCSCRVKAPVTLGESQSAAVDADPSTKYLVQASVGSQSTWECNKPTLVNHQLTMFTREERTRTKKEADNRTSKETRDNINKYNTETSRRISKNDRPRVLKPVSNEERCHDDACKHHGGHEITALFRMAERIVPSENCLVKYDNPVLVSKHPEKKLQIKDLIAILFEGARGDGLIYKPFGEKKDLCECVRIQARCLYVTSRQAKTGFPMLTNLHFVQEEFFKRELTDTRKLRRVHLSNNVPLLCRQAGQLSPRPPGPPARPKSEALTADARRETEEILNSILPPKEWEEENQLWRQQVSSTPATRLDVINLQEQLDMRLQQRQARETGICPVRRELYTQCFDELIRQVTINCAERGLLLLRVRDEIRMTIAAYQTLYESSIAFGMRKALMASIMIAQN</sequence>
<gene>
    <name evidence="3" type="ORF">TSIB3V08_LOCUS96</name>
</gene>
<protein>
    <submittedName>
        <fullName evidence="3">Uncharacterized protein</fullName>
    </submittedName>
</protein>
<dbReference type="GO" id="GO:0005576">
    <property type="term" value="C:extracellular region"/>
    <property type="evidence" value="ECO:0007669"/>
    <property type="project" value="GOC"/>
</dbReference>
<proteinExistence type="predicted"/>
<feature type="compositionally biased region" description="Polar residues" evidence="2">
    <location>
        <begin position="828"/>
        <end position="847"/>
    </location>
</feature>
<dbReference type="InterPro" id="IPR019347">
    <property type="entry name" value="Axonemal_dynein_light_chain"/>
</dbReference>
<feature type="region of interest" description="Disordered" evidence="2">
    <location>
        <begin position="1028"/>
        <end position="1064"/>
    </location>
</feature>
<evidence type="ECO:0000256" key="2">
    <source>
        <dbReference type="SAM" id="MobiDB-lite"/>
    </source>
</evidence>
<feature type="compositionally biased region" description="Basic and acidic residues" evidence="2">
    <location>
        <begin position="1043"/>
        <end position="1053"/>
    </location>
</feature>
<dbReference type="Pfam" id="PF10211">
    <property type="entry name" value="Ax_dynein_light"/>
    <property type="match status" value="1"/>
</dbReference>
<feature type="region of interest" description="Disordered" evidence="2">
    <location>
        <begin position="1"/>
        <end position="28"/>
    </location>
</feature>
<dbReference type="GO" id="GO:0003351">
    <property type="term" value="P:epithelial cilium movement involved in extracellular fluid movement"/>
    <property type="evidence" value="ECO:0007669"/>
    <property type="project" value="TreeGrafter"/>
</dbReference>
<keyword evidence="1" id="KW-0175">Coiled coil</keyword>
<dbReference type="PANTHER" id="PTHR21963:SF1">
    <property type="entry name" value="SPERM-ASSOCIATED ANTIGEN 17"/>
    <property type="match status" value="1"/>
</dbReference>
<feature type="region of interest" description="Disordered" evidence="2">
    <location>
        <begin position="1839"/>
        <end position="1862"/>
    </location>
</feature>
<evidence type="ECO:0000256" key="1">
    <source>
        <dbReference type="ARBA" id="ARBA00023054"/>
    </source>
</evidence>
<reference evidence="3" key="1">
    <citation type="submission" date="2020-11" db="EMBL/GenBank/DDBJ databases">
        <authorList>
            <person name="Tran Van P."/>
        </authorList>
    </citation>
    <scope>NUCLEOTIDE SEQUENCE</scope>
</reference>
<dbReference type="EMBL" id="OC000026">
    <property type="protein sequence ID" value="CAD7255804.1"/>
    <property type="molecule type" value="Genomic_DNA"/>
</dbReference>
<feature type="region of interest" description="Disordered" evidence="2">
    <location>
        <begin position="809"/>
        <end position="891"/>
    </location>
</feature>
<dbReference type="GO" id="GO:1904158">
    <property type="term" value="P:axonemal central apparatus assembly"/>
    <property type="evidence" value="ECO:0007669"/>
    <property type="project" value="TreeGrafter"/>
</dbReference>
<dbReference type="InterPro" id="IPR026173">
    <property type="entry name" value="SPAG17"/>
</dbReference>
<organism evidence="3">
    <name type="scientific">Timema shepardi</name>
    <name type="common">Walking stick</name>
    <dbReference type="NCBI Taxonomy" id="629360"/>
    <lineage>
        <taxon>Eukaryota</taxon>
        <taxon>Metazoa</taxon>
        <taxon>Ecdysozoa</taxon>
        <taxon>Arthropoda</taxon>
        <taxon>Hexapoda</taxon>
        <taxon>Insecta</taxon>
        <taxon>Pterygota</taxon>
        <taxon>Neoptera</taxon>
        <taxon>Polyneoptera</taxon>
        <taxon>Phasmatodea</taxon>
        <taxon>Timematodea</taxon>
        <taxon>Timematoidea</taxon>
        <taxon>Timematidae</taxon>
        <taxon>Timema</taxon>
    </lineage>
</organism>
<name>A0A7R9AL51_TIMSH</name>
<dbReference type="PANTHER" id="PTHR21963">
    <property type="entry name" value="PF6"/>
    <property type="match status" value="1"/>
</dbReference>
<evidence type="ECO:0000313" key="3">
    <source>
        <dbReference type="EMBL" id="CAD7255804.1"/>
    </source>
</evidence>
<feature type="region of interest" description="Disordered" evidence="2">
    <location>
        <begin position="1652"/>
        <end position="1672"/>
    </location>
</feature>
<accession>A0A7R9AL51</accession>
<dbReference type="GO" id="GO:1990716">
    <property type="term" value="C:axonemal central apparatus"/>
    <property type="evidence" value="ECO:0007669"/>
    <property type="project" value="TreeGrafter"/>
</dbReference>